<gene>
    <name evidence="3" type="ORF">PISMIDRAFT_677197</name>
</gene>
<dbReference type="EMBL" id="KN833707">
    <property type="protein sequence ID" value="KIK25560.1"/>
    <property type="molecule type" value="Genomic_DNA"/>
</dbReference>
<evidence type="ECO:0000256" key="1">
    <source>
        <dbReference type="ARBA" id="ARBA00007626"/>
    </source>
</evidence>
<dbReference type="AlphaFoldDB" id="A0A0C9YKS1"/>
<proteinExistence type="inferred from homology"/>
<comment type="similarity">
    <text evidence="1">Belongs to the PPR family. P subfamily.</text>
</comment>
<dbReference type="InterPro" id="IPR050872">
    <property type="entry name" value="PPR_P_subfamily"/>
</dbReference>
<dbReference type="STRING" id="765257.A0A0C9YKS1"/>
<protein>
    <recommendedName>
        <fullName evidence="5">Pentatricopeptide repeat-containing protein</fullName>
    </recommendedName>
</protein>
<sequence length="849" mass="94871">MQASVVRRNAGPQQLVRLHKRTRAYLNVARAATSDPVWNLIQRLRWDSDVDEWTRRALRRCGISRDDYLQWKPAVFSPSLRVALHILDVRSTVLPSATDDNPTVPPWVLLALACHKVRTPSDAQDHLLKLTFGNIDAVQAQYKPPLLVITTLSLAHFGIIAPMRPLVDLFLRHTTESCLFHFNAFLHALSSFARSEEAANLALTILETMTSRQIPLQLHTYRSLMTDRFVTLQLTKYLRARMAHEGVVPTADHLEAYLRIFSNHGAIHEAGQYLRAIQEYCAKHSLTPPHGPRTNHDRLDAEIQGAIHPADTLYLKSLQNDRASAFHYLHNLLQLEGQKRPEASSLQPVTTHARHPPAPTTFWGGSKRSVDIYDWTTALVSAANDRKIATSALLRLFENARAKTKVFRPTIATYTVLLRGLIWRRSYNDALRIWNELVDSGLSLDRKALTVGVQILTRSGRPQDAFYLLDLFSDGRSLQSSKSTLVPTMSSPSLDTRIRLSRRTSPWINIIVINEFLVSLLRIGRPDIIFKIWDNMTLLYGVLPDDVTMNILLKSALLAVKMDRESVRGSVAHFALQTPFPRRWATSSSVLEDTGDGKRAVVVKDIMSAVGTSERPSVVGIWRGRTATDVARDIFRSMVLGNWPPTQHVKAPVSAVRPPGKEGAPIAPILELAKSLVVGLSHTAVTTTSQKGKVAGDGGRYSTIHDFPNQTESIPGPGAIPSVHPSSSTFLAYIKLLGLSSPSYAHEIPLTLAWMRHLSIPPTRQVLSIALVFWAEVGLRGPIFEEWAEKGGYSEYGRLESWIAEWVGGLGEDVLKQDVEDVRPTEEDICKAIWAVARMRDNNFGRKAR</sequence>
<dbReference type="Gene3D" id="1.25.40.10">
    <property type="entry name" value="Tetratricopeptide repeat domain"/>
    <property type="match status" value="2"/>
</dbReference>
<dbReference type="PANTHER" id="PTHR46128">
    <property type="entry name" value="MITOCHONDRIAL GROUP I INTRON SPLICING FACTOR CCM1"/>
    <property type="match status" value="1"/>
</dbReference>
<dbReference type="Proteomes" id="UP000054018">
    <property type="component" value="Unassembled WGS sequence"/>
</dbReference>
<name>A0A0C9YKS1_9AGAM</name>
<dbReference type="PROSITE" id="PS51375">
    <property type="entry name" value="PPR"/>
    <property type="match status" value="1"/>
</dbReference>
<keyword evidence="4" id="KW-1185">Reference proteome</keyword>
<evidence type="ECO:0000313" key="3">
    <source>
        <dbReference type="EMBL" id="KIK25560.1"/>
    </source>
</evidence>
<accession>A0A0C9YKS1</accession>
<evidence type="ECO:0000313" key="4">
    <source>
        <dbReference type="Proteomes" id="UP000054018"/>
    </source>
</evidence>
<feature type="repeat" description="PPR" evidence="2">
    <location>
        <begin position="410"/>
        <end position="444"/>
    </location>
</feature>
<reference evidence="3 4" key="1">
    <citation type="submission" date="2014-04" db="EMBL/GenBank/DDBJ databases">
        <authorList>
            <consortium name="DOE Joint Genome Institute"/>
            <person name="Kuo A."/>
            <person name="Kohler A."/>
            <person name="Costa M.D."/>
            <person name="Nagy L.G."/>
            <person name="Floudas D."/>
            <person name="Copeland A."/>
            <person name="Barry K.W."/>
            <person name="Cichocki N."/>
            <person name="Veneault-Fourrey C."/>
            <person name="LaButti K."/>
            <person name="Lindquist E.A."/>
            <person name="Lipzen A."/>
            <person name="Lundell T."/>
            <person name="Morin E."/>
            <person name="Murat C."/>
            <person name="Sun H."/>
            <person name="Tunlid A."/>
            <person name="Henrissat B."/>
            <person name="Grigoriev I.V."/>
            <person name="Hibbett D.S."/>
            <person name="Martin F."/>
            <person name="Nordberg H.P."/>
            <person name="Cantor M.N."/>
            <person name="Hua S.X."/>
        </authorList>
    </citation>
    <scope>NUCLEOTIDE SEQUENCE [LARGE SCALE GENOMIC DNA]</scope>
    <source>
        <strain evidence="3 4">441</strain>
    </source>
</reference>
<evidence type="ECO:0000256" key="2">
    <source>
        <dbReference type="PROSITE-ProRule" id="PRU00708"/>
    </source>
</evidence>
<reference evidence="4" key="2">
    <citation type="submission" date="2015-01" db="EMBL/GenBank/DDBJ databases">
        <title>Evolutionary Origins and Diversification of the Mycorrhizal Mutualists.</title>
        <authorList>
            <consortium name="DOE Joint Genome Institute"/>
            <consortium name="Mycorrhizal Genomics Consortium"/>
            <person name="Kohler A."/>
            <person name="Kuo A."/>
            <person name="Nagy L.G."/>
            <person name="Floudas D."/>
            <person name="Copeland A."/>
            <person name="Barry K.W."/>
            <person name="Cichocki N."/>
            <person name="Veneault-Fourrey C."/>
            <person name="LaButti K."/>
            <person name="Lindquist E.A."/>
            <person name="Lipzen A."/>
            <person name="Lundell T."/>
            <person name="Morin E."/>
            <person name="Murat C."/>
            <person name="Riley R."/>
            <person name="Ohm R."/>
            <person name="Sun H."/>
            <person name="Tunlid A."/>
            <person name="Henrissat B."/>
            <person name="Grigoriev I.V."/>
            <person name="Hibbett D.S."/>
            <person name="Martin F."/>
        </authorList>
    </citation>
    <scope>NUCLEOTIDE SEQUENCE [LARGE SCALE GENOMIC DNA]</scope>
    <source>
        <strain evidence="4">441</strain>
    </source>
</reference>
<dbReference type="PANTHER" id="PTHR46128:SF329">
    <property type="entry name" value="MITOCHONDRIAL GROUP I INTRON SPLICING FACTOR DMR1"/>
    <property type="match status" value="1"/>
</dbReference>
<dbReference type="InterPro" id="IPR002885">
    <property type="entry name" value="PPR_rpt"/>
</dbReference>
<dbReference type="InterPro" id="IPR011990">
    <property type="entry name" value="TPR-like_helical_dom_sf"/>
</dbReference>
<evidence type="ECO:0008006" key="5">
    <source>
        <dbReference type="Google" id="ProtNLM"/>
    </source>
</evidence>
<dbReference type="OrthoDB" id="185373at2759"/>
<organism evidence="3 4">
    <name type="scientific">Pisolithus microcarpus 441</name>
    <dbReference type="NCBI Taxonomy" id="765257"/>
    <lineage>
        <taxon>Eukaryota</taxon>
        <taxon>Fungi</taxon>
        <taxon>Dikarya</taxon>
        <taxon>Basidiomycota</taxon>
        <taxon>Agaricomycotina</taxon>
        <taxon>Agaricomycetes</taxon>
        <taxon>Agaricomycetidae</taxon>
        <taxon>Boletales</taxon>
        <taxon>Sclerodermatineae</taxon>
        <taxon>Pisolithaceae</taxon>
        <taxon>Pisolithus</taxon>
    </lineage>
</organism>
<dbReference type="HOGENOM" id="CLU_017664_0_0_1"/>